<comment type="similarity">
    <text evidence="2">Belongs to the EamA transporter family.</text>
</comment>
<sequence length="302" mass="32901">MNLKRSLAADAGLLAVTFVWGTTFIIVQNVLDKLTPLQFNAWRFLTAAIILTCWKMCFRGWRPVSARKSVRLIGSGLLLGTFLFIGYICQTVGLLYTSASNAAFITGLSVVLVPLFSIFILKRTPGKAALAGILLAAAGLFFLTTKGQFVINRGDLIVLVCAAAFALHIIFTARVTEKYNSLSLTIIQLTAVALYSFAFGLPTDGLRILDISALLEPDIVAVILFMGVFATAFAYLFQTDLQKVTPATHVGLIFIMEPVFAAWTSVIIQHVILGKTELIGCTLILIGMLFAEWPSGKKRTEQ</sequence>
<evidence type="ECO:0000256" key="6">
    <source>
        <dbReference type="ARBA" id="ARBA00023136"/>
    </source>
</evidence>
<feature type="transmembrane region" description="Helical" evidence="7">
    <location>
        <begin position="70"/>
        <end position="96"/>
    </location>
</feature>
<evidence type="ECO:0000256" key="5">
    <source>
        <dbReference type="ARBA" id="ARBA00022989"/>
    </source>
</evidence>
<feature type="transmembrane region" description="Helical" evidence="7">
    <location>
        <begin position="156"/>
        <end position="175"/>
    </location>
</feature>
<dbReference type="InterPro" id="IPR051258">
    <property type="entry name" value="Diverse_Substrate_Transporter"/>
</dbReference>
<dbReference type="Gene3D" id="1.10.3730.20">
    <property type="match status" value="1"/>
</dbReference>
<reference evidence="9" key="1">
    <citation type="submission" date="2024-06" db="EMBL/GenBank/DDBJ databases">
        <authorList>
            <person name="Fan A."/>
            <person name="Zhang F.Y."/>
            <person name="Zhang L."/>
        </authorList>
    </citation>
    <scope>NUCLEOTIDE SEQUENCE</scope>
    <source>
        <strain evidence="9">Y61</strain>
    </source>
</reference>
<feature type="transmembrane region" description="Helical" evidence="7">
    <location>
        <begin position="128"/>
        <end position="144"/>
    </location>
</feature>
<keyword evidence="3" id="KW-1003">Cell membrane</keyword>
<evidence type="ECO:0000256" key="7">
    <source>
        <dbReference type="SAM" id="Phobius"/>
    </source>
</evidence>
<keyword evidence="6 7" id="KW-0472">Membrane</keyword>
<accession>A0AAU8ID51</accession>
<evidence type="ECO:0000256" key="1">
    <source>
        <dbReference type="ARBA" id="ARBA00004651"/>
    </source>
</evidence>
<dbReference type="PANTHER" id="PTHR42920:SF5">
    <property type="entry name" value="EAMA DOMAIN-CONTAINING PROTEIN"/>
    <property type="match status" value="1"/>
</dbReference>
<gene>
    <name evidence="9" type="ORF">ABNN70_10625</name>
</gene>
<protein>
    <submittedName>
        <fullName evidence="9">DMT family transporter</fullName>
    </submittedName>
</protein>
<dbReference type="InterPro" id="IPR000620">
    <property type="entry name" value="EamA_dom"/>
</dbReference>
<feature type="transmembrane region" description="Helical" evidence="7">
    <location>
        <begin position="249"/>
        <end position="272"/>
    </location>
</feature>
<dbReference type="EMBL" id="CP159510">
    <property type="protein sequence ID" value="XCJ16142.1"/>
    <property type="molecule type" value="Genomic_DNA"/>
</dbReference>
<organism evidence="9">
    <name type="scientific">Sporolactobacillus sp. Y61</name>
    <dbReference type="NCBI Taxonomy" id="3160863"/>
    <lineage>
        <taxon>Bacteria</taxon>
        <taxon>Bacillati</taxon>
        <taxon>Bacillota</taxon>
        <taxon>Bacilli</taxon>
        <taxon>Bacillales</taxon>
        <taxon>Sporolactobacillaceae</taxon>
        <taxon>Sporolactobacillus</taxon>
    </lineage>
</organism>
<name>A0AAU8ID51_9BACL</name>
<evidence type="ECO:0000256" key="4">
    <source>
        <dbReference type="ARBA" id="ARBA00022692"/>
    </source>
</evidence>
<comment type="subcellular location">
    <subcellularLocation>
        <location evidence="1">Cell membrane</location>
        <topology evidence="1">Multi-pass membrane protein</topology>
    </subcellularLocation>
</comment>
<dbReference type="PANTHER" id="PTHR42920">
    <property type="entry name" value="OS03G0707200 PROTEIN-RELATED"/>
    <property type="match status" value="1"/>
</dbReference>
<feature type="transmembrane region" description="Helical" evidence="7">
    <location>
        <begin position="219"/>
        <end position="237"/>
    </location>
</feature>
<feature type="transmembrane region" description="Helical" evidence="7">
    <location>
        <begin position="278"/>
        <end position="296"/>
    </location>
</feature>
<feature type="transmembrane region" description="Helical" evidence="7">
    <location>
        <begin position="182"/>
        <end position="199"/>
    </location>
</feature>
<feature type="domain" description="EamA" evidence="8">
    <location>
        <begin position="153"/>
        <end position="290"/>
    </location>
</feature>
<dbReference type="Pfam" id="PF00892">
    <property type="entry name" value="EamA"/>
    <property type="match status" value="2"/>
</dbReference>
<feature type="transmembrane region" description="Helical" evidence="7">
    <location>
        <begin position="102"/>
        <end position="121"/>
    </location>
</feature>
<feature type="domain" description="EamA" evidence="8">
    <location>
        <begin position="12"/>
        <end position="144"/>
    </location>
</feature>
<dbReference type="InterPro" id="IPR037185">
    <property type="entry name" value="EmrE-like"/>
</dbReference>
<evidence type="ECO:0000256" key="3">
    <source>
        <dbReference type="ARBA" id="ARBA00022475"/>
    </source>
</evidence>
<dbReference type="RefSeq" id="WP_129929559.1">
    <property type="nucleotide sequence ID" value="NZ_CP159510.1"/>
</dbReference>
<keyword evidence="4 7" id="KW-0812">Transmembrane</keyword>
<dbReference type="AlphaFoldDB" id="A0AAU8ID51"/>
<dbReference type="SUPFAM" id="SSF103481">
    <property type="entry name" value="Multidrug resistance efflux transporter EmrE"/>
    <property type="match status" value="2"/>
</dbReference>
<dbReference type="GO" id="GO:0005886">
    <property type="term" value="C:plasma membrane"/>
    <property type="evidence" value="ECO:0007669"/>
    <property type="project" value="UniProtKB-SubCell"/>
</dbReference>
<proteinExistence type="inferred from homology"/>
<feature type="transmembrane region" description="Helical" evidence="7">
    <location>
        <begin position="39"/>
        <end position="58"/>
    </location>
</feature>
<feature type="transmembrane region" description="Helical" evidence="7">
    <location>
        <begin position="7"/>
        <end position="27"/>
    </location>
</feature>
<evidence type="ECO:0000313" key="9">
    <source>
        <dbReference type="EMBL" id="XCJ16142.1"/>
    </source>
</evidence>
<evidence type="ECO:0000256" key="2">
    <source>
        <dbReference type="ARBA" id="ARBA00007362"/>
    </source>
</evidence>
<keyword evidence="5 7" id="KW-1133">Transmembrane helix</keyword>
<evidence type="ECO:0000259" key="8">
    <source>
        <dbReference type="Pfam" id="PF00892"/>
    </source>
</evidence>